<dbReference type="InterPro" id="IPR008844">
    <property type="entry name" value="Spore_GerAC-like"/>
</dbReference>
<sequence length="390" mass="43920">MNRKGICLIHCLILLSLLLTGCWDRQELNQLAIISALGIDQTRDGKIIVYTQEINPRTVGGGGGTESTDEGSGGQKTLLRMETGGTVADALFKLQSKAGRKLFWGQTMLVVFGEEIVRRGIQPQVDFLMRHPQMRLRANVFVSKDPGAVLEIQSPVENSSARTIRNMVELRWRKAMDIRELAMTMVGDAEAAMIPHIQPASKETPYIYESVVIKEGKWAGKLNRVTTEGVLWHRNEMKNGSVSLNLPGSQGGAAGVRIDNSHVDMIPKIEQGEWSMTVRIHVEDDIEVNETVLSMKNPRFTQIIEEAAEKKIHAQAQKMLQRVQHDLKADVLGFAEAFHRKYPREWEQVKDRWDQVFPKVKVKLQVKVDVERVGMTTWPAGLPLDKVKKK</sequence>
<evidence type="ECO:0000256" key="2">
    <source>
        <dbReference type="ARBA" id="ARBA00007886"/>
    </source>
</evidence>
<name>A0ABW4CA79_9BACL</name>
<dbReference type="InterPro" id="IPR038501">
    <property type="entry name" value="Spore_GerAC_C_sf"/>
</dbReference>
<proteinExistence type="inferred from homology"/>
<comment type="subcellular location">
    <subcellularLocation>
        <location evidence="1">Membrane</location>
        <topology evidence="1">Lipid-anchor</topology>
    </subcellularLocation>
</comment>
<comment type="caution">
    <text evidence="10">The sequence shown here is derived from an EMBL/GenBank/DDBJ whole genome shotgun (WGS) entry which is preliminary data.</text>
</comment>
<protein>
    <submittedName>
        <fullName evidence="10">Ger(X)C family spore germination protein</fullName>
    </submittedName>
</protein>
<dbReference type="EMBL" id="JBHTNU010000012">
    <property type="protein sequence ID" value="MFD1427679.1"/>
    <property type="molecule type" value="Genomic_DNA"/>
</dbReference>
<evidence type="ECO:0000313" key="11">
    <source>
        <dbReference type="Proteomes" id="UP001597282"/>
    </source>
</evidence>
<dbReference type="InterPro" id="IPR046953">
    <property type="entry name" value="Spore_GerAC-like_C"/>
</dbReference>
<keyword evidence="6" id="KW-0564">Palmitate</keyword>
<feature type="domain" description="Spore germination protein N-terminal" evidence="9">
    <location>
        <begin position="24"/>
        <end position="197"/>
    </location>
</feature>
<keyword evidence="7" id="KW-0449">Lipoprotein</keyword>
<evidence type="ECO:0000313" key="10">
    <source>
        <dbReference type="EMBL" id="MFD1427679.1"/>
    </source>
</evidence>
<evidence type="ECO:0000256" key="1">
    <source>
        <dbReference type="ARBA" id="ARBA00004635"/>
    </source>
</evidence>
<feature type="domain" description="Spore germination GerAC-like C-terminal" evidence="8">
    <location>
        <begin position="211"/>
        <end position="374"/>
    </location>
</feature>
<dbReference type="PROSITE" id="PS51257">
    <property type="entry name" value="PROKAR_LIPOPROTEIN"/>
    <property type="match status" value="1"/>
</dbReference>
<dbReference type="PANTHER" id="PTHR35789">
    <property type="entry name" value="SPORE GERMINATION PROTEIN B3"/>
    <property type="match status" value="1"/>
</dbReference>
<dbReference type="Gene3D" id="3.30.300.210">
    <property type="entry name" value="Nutrient germinant receptor protein C, domain 3"/>
    <property type="match status" value="1"/>
</dbReference>
<dbReference type="NCBIfam" id="TIGR02887">
    <property type="entry name" value="spore_ger_x_C"/>
    <property type="match status" value="1"/>
</dbReference>
<dbReference type="PANTHER" id="PTHR35789:SF1">
    <property type="entry name" value="SPORE GERMINATION PROTEIN B3"/>
    <property type="match status" value="1"/>
</dbReference>
<dbReference type="Pfam" id="PF25198">
    <property type="entry name" value="Spore_GerAC_N"/>
    <property type="match status" value="1"/>
</dbReference>
<dbReference type="InterPro" id="IPR057336">
    <property type="entry name" value="GerAC_N"/>
</dbReference>
<evidence type="ECO:0000259" key="8">
    <source>
        <dbReference type="Pfam" id="PF05504"/>
    </source>
</evidence>
<dbReference type="Proteomes" id="UP001597282">
    <property type="component" value="Unassembled WGS sequence"/>
</dbReference>
<evidence type="ECO:0000256" key="7">
    <source>
        <dbReference type="ARBA" id="ARBA00023288"/>
    </source>
</evidence>
<organism evidence="10 11">
    <name type="scientific">Kroppenstedtia sanguinis</name>
    <dbReference type="NCBI Taxonomy" id="1380684"/>
    <lineage>
        <taxon>Bacteria</taxon>
        <taxon>Bacillati</taxon>
        <taxon>Bacillota</taxon>
        <taxon>Bacilli</taxon>
        <taxon>Bacillales</taxon>
        <taxon>Thermoactinomycetaceae</taxon>
        <taxon>Kroppenstedtia</taxon>
    </lineage>
</organism>
<keyword evidence="11" id="KW-1185">Reference proteome</keyword>
<reference evidence="11" key="1">
    <citation type="journal article" date="2019" name="Int. J. Syst. Evol. Microbiol.">
        <title>The Global Catalogue of Microorganisms (GCM) 10K type strain sequencing project: providing services to taxonomists for standard genome sequencing and annotation.</title>
        <authorList>
            <consortium name="The Broad Institute Genomics Platform"/>
            <consortium name="The Broad Institute Genome Sequencing Center for Infectious Disease"/>
            <person name="Wu L."/>
            <person name="Ma J."/>
        </authorList>
    </citation>
    <scope>NUCLEOTIDE SEQUENCE [LARGE SCALE GENOMIC DNA]</scope>
    <source>
        <strain evidence="11">S1</strain>
    </source>
</reference>
<dbReference type="Pfam" id="PF05504">
    <property type="entry name" value="Spore_GerAC"/>
    <property type="match status" value="1"/>
</dbReference>
<evidence type="ECO:0000256" key="6">
    <source>
        <dbReference type="ARBA" id="ARBA00023139"/>
    </source>
</evidence>
<gene>
    <name evidence="10" type="ORF">ACFQ4Y_12265</name>
</gene>
<evidence type="ECO:0000256" key="5">
    <source>
        <dbReference type="ARBA" id="ARBA00023136"/>
    </source>
</evidence>
<keyword evidence="4" id="KW-0732">Signal</keyword>
<keyword evidence="3" id="KW-0309">Germination</keyword>
<dbReference type="RefSeq" id="WP_380150669.1">
    <property type="nucleotide sequence ID" value="NZ_JBHTNU010000012.1"/>
</dbReference>
<accession>A0ABW4CA79</accession>
<comment type="similarity">
    <text evidence="2">Belongs to the GerABKC lipoprotein family.</text>
</comment>
<evidence type="ECO:0000259" key="9">
    <source>
        <dbReference type="Pfam" id="PF25198"/>
    </source>
</evidence>
<evidence type="ECO:0000256" key="3">
    <source>
        <dbReference type="ARBA" id="ARBA00022544"/>
    </source>
</evidence>
<keyword evidence="5" id="KW-0472">Membrane</keyword>
<evidence type="ECO:0000256" key="4">
    <source>
        <dbReference type="ARBA" id="ARBA00022729"/>
    </source>
</evidence>